<evidence type="ECO:0000313" key="2">
    <source>
        <dbReference type="Proteomes" id="UP000093482"/>
    </source>
</evidence>
<evidence type="ECO:0008006" key="3">
    <source>
        <dbReference type="Google" id="ProtNLM"/>
    </source>
</evidence>
<dbReference type="AlphaFoldDB" id="A0A1C0YZS6"/>
<keyword evidence="2" id="KW-1185">Reference proteome</keyword>
<evidence type="ECO:0000313" key="1">
    <source>
        <dbReference type="EMBL" id="OCS92649.1"/>
    </source>
</evidence>
<dbReference type="RefSeq" id="WP_066462225.1">
    <property type="nucleotide sequence ID" value="NZ_MATO01000014.1"/>
</dbReference>
<gene>
    <name evidence="1" type="ORF">A6K76_06100</name>
</gene>
<dbReference type="OrthoDB" id="2852236at2"/>
<reference evidence="1 2" key="1">
    <citation type="submission" date="2016-07" db="EMBL/GenBank/DDBJ databases">
        <title>Caryophanon latum genome sequencing.</title>
        <authorList>
            <person name="Verma A."/>
            <person name="Pal Y."/>
            <person name="Krishnamurthi S."/>
        </authorList>
    </citation>
    <scope>NUCLEOTIDE SEQUENCE [LARGE SCALE GENOMIC DNA]</scope>
    <source>
        <strain evidence="1 2">DSM 14151</strain>
    </source>
</reference>
<accession>A0A1C0YZS6</accession>
<comment type="caution">
    <text evidence="1">The sequence shown here is derived from an EMBL/GenBank/DDBJ whole genome shotgun (WGS) entry which is preliminary data.</text>
</comment>
<proteinExistence type="predicted"/>
<dbReference type="EMBL" id="MATO01000014">
    <property type="protein sequence ID" value="OCS92649.1"/>
    <property type="molecule type" value="Genomic_DNA"/>
</dbReference>
<dbReference type="Proteomes" id="UP000093482">
    <property type="component" value="Unassembled WGS sequence"/>
</dbReference>
<sequence>MLNKLKASLSAAKEDKAITIPIGASAFNAILKKYPIEAIDEATVSIKDGIFIVNGTTSIKKFGFSKELNFELQLKPVHAENRTLQLELVKLKPLDFNQINKRILQRPPVVTYDDRRVSIDLNAIDVVSKVPFGKIKSFEAKGDKLFVALGL</sequence>
<organism evidence="1 2">
    <name type="scientific">Caryophanon latum</name>
    <dbReference type="NCBI Taxonomy" id="33977"/>
    <lineage>
        <taxon>Bacteria</taxon>
        <taxon>Bacillati</taxon>
        <taxon>Bacillota</taxon>
        <taxon>Bacilli</taxon>
        <taxon>Bacillales</taxon>
        <taxon>Caryophanaceae</taxon>
        <taxon>Caryophanon</taxon>
    </lineage>
</organism>
<protein>
    <recommendedName>
        <fullName evidence="3">DUF2140 domain-containing protein</fullName>
    </recommendedName>
</protein>
<name>A0A1C0YZS6_9BACL</name>